<keyword evidence="3" id="KW-1185">Reference proteome</keyword>
<gene>
    <name evidence="2" type="ORF">E1163_15980</name>
</gene>
<feature type="domain" description="Methyltransferase" evidence="1">
    <location>
        <begin position="41"/>
        <end position="136"/>
    </location>
</feature>
<dbReference type="CDD" id="cd02440">
    <property type="entry name" value="AdoMet_MTases"/>
    <property type="match status" value="1"/>
</dbReference>
<protein>
    <submittedName>
        <fullName evidence="2">Class I SAM-dependent methyltransferase</fullName>
    </submittedName>
</protein>
<dbReference type="RefSeq" id="WP_155173472.1">
    <property type="nucleotide sequence ID" value="NZ_BAAAFL010000012.1"/>
</dbReference>
<reference evidence="2 3" key="1">
    <citation type="submission" date="2019-02" db="EMBL/GenBank/DDBJ databases">
        <authorList>
            <person name="Goldberg S.R."/>
            <person name="Haltli B.A."/>
            <person name="Correa H."/>
            <person name="Russell K.G."/>
        </authorList>
    </citation>
    <scope>NUCLEOTIDE SEQUENCE [LARGE SCALE GENOMIC DNA]</scope>
    <source>
        <strain evidence="2 3">JCM 16186</strain>
    </source>
</reference>
<dbReference type="EMBL" id="SMLW01000582">
    <property type="protein sequence ID" value="MTI26458.1"/>
    <property type="molecule type" value="Genomic_DNA"/>
</dbReference>
<organism evidence="2 3">
    <name type="scientific">Fulvivirga kasyanovii</name>
    <dbReference type="NCBI Taxonomy" id="396812"/>
    <lineage>
        <taxon>Bacteria</taxon>
        <taxon>Pseudomonadati</taxon>
        <taxon>Bacteroidota</taxon>
        <taxon>Cytophagia</taxon>
        <taxon>Cytophagales</taxon>
        <taxon>Fulvivirgaceae</taxon>
        <taxon>Fulvivirga</taxon>
    </lineage>
</organism>
<proteinExistence type="predicted"/>
<keyword evidence="2" id="KW-0489">Methyltransferase</keyword>
<dbReference type="Gene3D" id="3.40.50.150">
    <property type="entry name" value="Vaccinia Virus protein VP39"/>
    <property type="match status" value="1"/>
</dbReference>
<dbReference type="InterPro" id="IPR029063">
    <property type="entry name" value="SAM-dependent_MTases_sf"/>
</dbReference>
<evidence type="ECO:0000259" key="1">
    <source>
        <dbReference type="Pfam" id="PF13649"/>
    </source>
</evidence>
<evidence type="ECO:0000313" key="3">
    <source>
        <dbReference type="Proteomes" id="UP000798808"/>
    </source>
</evidence>
<dbReference type="SUPFAM" id="SSF53335">
    <property type="entry name" value="S-adenosyl-L-methionine-dependent methyltransferases"/>
    <property type="match status" value="1"/>
</dbReference>
<dbReference type="InterPro" id="IPR041698">
    <property type="entry name" value="Methyltransf_25"/>
</dbReference>
<name>A0ABW9RR46_9BACT</name>
<evidence type="ECO:0000313" key="2">
    <source>
        <dbReference type="EMBL" id="MTI26458.1"/>
    </source>
</evidence>
<keyword evidence="2" id="KW-0808">Transferase</keyword>
<dbReference type="GO" id="GO:0008168">
    <property type="term" value="F:methyltransferase activity"/>
    <property type="evidence" value="ECO:0007669"/>
    <property type="project" value="UniProtKB-KW"/>
</dbReference>
<dbReference type="Pfam" id="PF13649">
    <property type="entry name" value="Methyltransf_25"/>
    <property type="match status" value="1"/>
</dbReference>
<comment type="caution">
    <text evidence="2">The sequence shown here is derived from an EMBL/GenBank/DDBJ whole genome shotgun (WGS) entry which is preliminary data.</text>
</comment>
<sequence>MASNFNSVAFIYDSLAGMVFGKSIQKAQSVWLDSIPDDGKVLILGGGTGFILEELDRLELPLKVTYIEPSSAMMSRARKRLPFKFIEVDFIQDTHRAAFGMDRFDVVMTNFFLDVFTQDELGKVVQQISSLVDKDGVWLLTDFVKTGIWWQNALIKLMYLFFKVTAGLEGNRLFNFEAYLSEEGYRAVKQKYFYFGMIRSDVYKRTES</sequence>
<dbReference type="GO" id="GO:0032259">
    <property type="term" value="P:methylation"/>
    <property type="evidence" value="ECO:0007669"/>
    <property type="project" value="UniProtKB-KW"/>
</dbReference>
<accession>A0ABW9RR46</accession>
<dbReference type="PROSITE" id="PS01330">
    <property type="entry name" value="PABS_1"/>
    <property type="match status" value="1"/>
</dbReference>
<dbReference type="InterPro" id="IPR030373">
    <property type="entry name" value="PABS_CS"/>
</dbReference>
<dbReference type="Proteomes" id="UP000798808">
    <property type="component" value="Unassembled WGS sequence"/>
</dbReference>